<gene>
    <name evidence="13" type="ORF">G0Q06_06890</name>
</gene>
<keyword evidence="6" id="KW-0808">Transferase</keyword>
<keyword evidence="7" id="KW-0547">Nucleotide-binding</keyword>
<reference evidence="13 14" key="1">
    <citation type="submission" date="2020-02" db="EMBL/GenBank/DDBJ databases">
        <title>Albibacoteraceae fam. nov., the first described family within the subdivision 4 Verrucomicrobia.</title>
        <authorList>
            <person name="Xi F."/>
        </authorList>
    </citation>
    <scope>NUCLEOTIDE SEQUENCE [LARGE SCALE GENOMIC DNA]</scope>
    <source>
        <strain evidence="13 14">CK1056</strain>
    </source>
</reference>
<evidence type="ECO:0000313" key="13">
    <source>
        <dbReference type="EMBL" id="NDV62168.1"/>
    </source>
</evidence>
<dbReference type="SMART" id="SM00388">
    <property type="entry name" value="HisKA"/>
    <property type="match status" value="1"/>
</dbReference>
<dbReference type="FunFam" id="3.30.565.10:FF:000006">
    <property type="entry name" value="Sensor histidine kinase WalK"/>
    <property type="match status" value="1"/>
</dbReference>
<dbReference type="CDD" id="cd00075">
    <property type="entry name" value="HATPase"/>
    <property type="match status" value="1"/>
</dbReference>
<dbReference type="GO" id="GO:0005524">
    <property type="term" value="F:ATP binding"/>
    <property type="evidence" value="ECO:0007669"/>
    <property type="project" value="UniProtKB-KW"/>
</dbReference>
<keyword evidence="11" id="KW-0472">Membrane</keyword>
<dbReference type="AlphaFoldDB" id="A0A6B2LZS4"/>
<dbReference type="RefSeq" id="WP_163963838.1">
    <property type="nucleotide sequence ID" value="NZ_JAAGNX010000002.1"/>
</dbReference>
<evidence type="ECO:0000256" key="9">
    <source>
        <dbReference type="ARBA" id="ARBA00022840"/>
    </source>
</evidence>
<dbReference type="Gene3D" id="3.30.450.20">
    <property type="entry name" value="PAS domain"/>
    <property type="match status" value="1"/>
</dbReference>
<dbReference type="PANTHER" id="PTHR45453:SF1">
    <property type="entry name" value="PHOSPHATE REGULON SENSOR PROTEIN PHOR"/>
    <property type="match status" value="1"/>
</dbReference>
<dbReference type="GO" id="GO:0004721">
    <property type="term" value="F:phosphoprotein phosphatase activity"/>
    <property type="evidence" value="ECO:0007669"/>
    <property type="project" value="TreeGrafter"/>
</dbReference>
<dbReference type="PANTHER" id="PTHR45453">
    <property type="entry name" value="PHOSPHATE REGULON SENSOR PROTEIN PHOR"/>
    <property type="match status" value="1"/>
</dbReference>
<evidence type="ECO:0000256" key="1">
    <source>
        <dbReference type="ARBA" id="ARBA00000085"/>
    </source>
</evidence>
<dbReference type="InterPro" id="IPR035965">
    <property type="entry name" value="PAS-like_dom_sf"/>
</dbReference>
<dbReference type="EC" id="2.7.13.3" evidence="3"/>
<sequence length="402" mass="45202">MRKAVRGLTEAARESRPVLVDKRGGPFNSGLVRGLVFAYNELIREKADISDTGKKQFEQIQATLANLREAVVMIDEEKRIQLANPAFGKIIGEEMNPVGHRLDLYISSPDFLEFLSTMSNSDEGSQTELEAVVGGRTCWLEISMAPLPKYLYPENRYTLFVLHDITRQKGLERMRSDFVANVSHELRTPVTVIKGFAETLVEDHEELPSSEQIRFLEKIHDHSTRLDHLLRDLLLLSRIESAEMGLEREALSLSSFLSGRRDAWKAILEGRGGELELIHEGENDQIMADPLRLTQVITNLLQNAVLHAKGFTRIRLKTHVEEAMVLLVVEDDGAGIPEKDLPHIFQRFYRVEKGRSRDSGGTGLGLSIVKHIVVRHGGNILARNVKGGGTAIEIRFPRFQEG</sequence>
<dbReference type="SMART" id="SM00387">
    <property type="entry name" value="HATPase_c"/>
    <property type="match status" value="1"/>
</dbReference>
<evidence type="ECO:0000256" key="7">
    <source>
        <dbReference type="ARBA" id="ARBA00022741"/>
    </source>
</evidence>
<evidence type="ECO:0000256" key="5">
    <source>
        <dbReference type="ARBA" id="ARBA00022553"/>
    </source>
</evidence>
<proteinExistence type="predicted"/>
<comment type="subcellular location">
    <subcellularLocation>
        <location evidence="2">Cell membrane</location>
    </subcellularLocation>
</comment>
<evidence type="ECO:0000256" key="3">
    <source>
        <dbReference type="ARBA" id="ARBA00012438"/>
    </source>
</evidence>
<dbReference type="InterPro" id="IPR050351">
    <property type="entry name" value="BphY/WalK/GraS-like"/>
</dbReference>
<feature type="domain" description="Histidine kinase" evidence="12">
    <location>
        <begin position="181"/>
        <end position="400"/>
    </location>
</feature>
<dbReference type="CDD" id="cd00130">
    <property type="entry name" value="PAS"/>
    <property type="match status" value="1"/>
</dbReference>
<keyword evidence="4" id="KW-1003">Cell membrane</keyword>
<dbReference type="SUPFAM" id="SSF55874">
    <property type="entry name" value="ATPase domain of HSP90 chaperone/DNA topoisomerase II/histidine kinase"/>
    <property type="match status" value="1"/>
</dbReference>
<evidence type="ECO:0000313" key="14">
    <source>
        <dbReference type="Proteomes" id="UP000478417"/>
    </source>
</evidence>
<keyword evidence="10" id="KW-0902">Two-component regulatory system</keyword>
<dbReference type="Pfam" id="PF02518">
    <property type="entry name" value="HATPase_c"/>
    <property type="match status" value="1"/>
</dbReference>
<dbReference type="InterPro" id="IPR036890">
    <property type="entry name" value="HATPase_C_sf"/>
</dbReference>
<accession>A0A6B2LZS4</accession>
<dbReference type="FunFam" id="1.10.287.130:FF:000008">
    <property type="entry name" value="Two-component sensor histidine kinase"/>
    <property type="match status" value="1"/>
</dbReference>
<keyword evidence="9" id="KW-0067">ATP-binding</keyword>
<dbReference type="InterPro" id="IPR004358">
    <property type="entry name" value="Sig_transdc_His_kin-like_C"/>
</dbReference>
<protein>
    <recommendedName>
        <fullName evidence="3">histidine kinase</fullName>
        <ecNumber evidence="3">2.7.13.3</ecNumber>
    </recommendedName>
</protein>
<dbReference type="EMBL" id="JAAGNX010000002">
    <property type="protein sequence ID" value="NDV62168.1"/>
    <property type="molecule type" value="Genomic_DNA"/>
</dbReference>
<dbReference type="SUPFAM" id="SSF47384">
    <property type="entry name" value="Homodimeric domain of signal transducing histidine kinase"/>
    <property type="match status" value="1"/>
</dbReference>
<dbReference type="PRINTS" id="PR00344">
    <property type="entry name" value="BCTRLSENSOR"/>
</dbReference>
<keyword evidence="8" id="KW-0418">Kinase</keyword>
<dbReference type="SMART" id="SM00091">
    <property type="entry name" value="PAS"/>
    <property type="match status" value="1"/>
</dbReference>
<dbReference type="CDD" id="cd00082">
    <property type="entry name" value="HisKA"/>
    <property type="match status" value="1"/>
</dbReference>
<name>A0A6B2LZS4_9BACT</name>
<dbReference type="InterPro" id="IPR005467">
    <property type="entry name" value="His_kinase_dom"/>
</dbReference>
<dbReference type="InterPro" id="IPR003594">
    <property type="entry name" value="HATPase_dom"/>
</dbReference>
<evidence type="ECO:0000256" key="8">
    <source>
        <dbReference type="ARBA" id="ARBA00022777"/>
    </source>
</evidence>
<dbReference type="Proteomes" id="UP000478417">
    <property type="component" value="Unassembled WGS sequence"/>
</dbReference>
<dbReference type="SUPFAM" id="SSF55785">
    <property type="entry name" value="PYP-like sensor domain (PAS domain)"/>
    <property type="match status" value="1"/>
</dbReference>
<evidence type="ECO:0000256" key="2">
    <source>
        <dbReference type="ARBA" id="ARBA00004236"/>
    </source>
</evidence>
<keyword evidence="5" id="KW-0597">Phosphoprotein</keyword>
<keyword evidence="14" id="KW-1185">Reference proteome</keyword>
<dbReference type="GO" id="GO:0016036">
    <property type="term" value="P:cellular response to phosphate starvation"/>
    <property type="evidence" value="ECO:0007669"/>
    <property type="project" value="TreeGrafter"/>
</dbReference>
<dbReference type="Gene3D" id="1.10.287.130">
    <property type="match status" value="1"/>
</dbReference>
<evidence type="ECO:0000256" key="11">
    <source>
        <dbReference type="ARBA" id="ARBA00023136"/>
    </source>
</evidence>
<dbReference type="Gene3D" id="3.30.565.10">
    <property type="entry name" value="Histidine kinase-like ATPase, C-terminal domain"/>
    <property type="match status" value="1"/>
</dbReference>
<evidence type="ECO:0000256" key="10">
    <source>
        <dbReference type="ARBA" id="ARBA00023012"/>
    </source>
</evidence>
<dbReference type="Pfam" id="PF00512">
    <property type="entry name" value="HisKA"/>
    <property type="match status" value="1"/>
</dbReference>
<dbReference type="InterPro" id="IPR000014">
    <property type="entry name" value="PAS"/>
</dbReference>
<organism evidence="13 14">
    <name type="scientific">Oceanipulchritudo coccoides</name>
    <dbReference type="NCBI Taxonomy" id="2706888"/>
    <lineage>
        <taxon>Bacteria</taxon>
        <taxon>Pseudomonadati</taxon>
        <taxon>Verrucomicrobiota</taxon>
        <taxon>Opitutia</taxon>
        <taxon>Puniceicoccales</taxon>
        <taxon>Oceanipulchritudinaceae</taxon>
        <taxon>Oceanipulchritudo</taxon>
    </lineage>
</organism>
<dbReference type="InterPro" id="IPR003661">
    <property type="entry name" value="HisK_dim/P_dom"/>
</dbReference>
<comment type="catalytic activity">
    <reaction evidence="1">
        <text>ATP + protein L-histidine = ADP + protein N-phospho-L-histidine.</text>
        <dbReference type="EC" id="2.7.13.3"/>
    </reaction>
</comment>
<dbReference type="InterPro" id="IPR036097">
    <property type="entry name" value="HisK_dim/P_sf"/>
</dbReference>
<evidence type="ECO:0000256" key="6">
    <source>
        <dbReference type="ARBA" id="ARBA00022679"/>
    </source>
</evidence>
<dbReference type="NCBIfam" id="TIGR00229">
    <property type="entry name" value="sensory_box"/>
    <property type="match status" value="1"/>
</dbReference>
<dbReference type="GO" id="GO:0000155">
    <property type="term" value="F:phosphorelay sensor kinase activity"/>
    <property type="evidence" value="ECO:0007669"/>
    <property type="project" value="InterPro"/>
</dbReference>
<evidence type="ECO:0000256" key="4">
    <source>
        <dbReference type="ARBA" id="ARBA00022475"/>
    </source>
</evidence>
<comment type="caution">
    <text evidence="13">The sequence shown here is derived from an EMBL/GenBank/DDBJ whole genome shotgun (WGS) entry which is preliminary data.</text>
</comment>
<dbReference type="PROSITE" id="PS50109">
    <property type="entry name" value="HIS_KIN"/>
    <property type="match status" value="1"/>
</dbReference>
<dbReference type="GO" id="GO:0005886">
    <property type="term" value="C:plasma membrane"/>
    <property type="evidence" value="ECO:0007669"/>
    <property type="project" value="UniProtKB-SubCell"/>
</dbReference>
<evidence type="ECO:0000259" key="12">
    <source>
        <dbReference type="PROSITE" id="PS50109"/>
    </source>
</evidence>